<name>A0A517RI47_9PLAN</name>
<proteinExistence type="predicted"/>
<dbReference type="KEGG" id="gaz:Pan241w_36430"/>
<keyword evidence="2" id="KW-1185">Reference proteome</keyword>
<evidence type="ECO:0000313" key="2">
    <source>
        <dbReference type="Proteomes" id="UP000317171"/>
    </source>
</evidence>
<dbReference type="RefSeq" id="WP_145218297.1">
    <property type="nucleotide sequence ID" value="NZ_CP036269.1"/>
</dbReference>
<protein>
    <recommendedName>
        <fullName evidence="3">SGNH hydrolase-type esterase domain-containing protein</fullName>
    </recommendedName>
</protein>
<dbReference type="SUPFAM" id="SSF52266">
    <property type="entry name" value="SGNH hydrolase"/>
    <property type="match status" value="1"/>
</dbReference>
<sequence length="269" mass="31155">MNDLEVVDNSCSHRPVIMLGASNLTRDFPLILRLLQTSMDSPADIFTAMGHGRSYGTWSRLIHRALPGITKCELWDALPKQNAESHQPLALLTDIGNDLIYGQSTETIFRWVQDCVRQLQIIDARIIITLLPEESLARLSNIRFELTRRMFFPKNPASLTDLIQKVQHLNQQLLEFADSNQLQIVEASRDWYGFDPIHYRYSQRAALWKSILANWDIPILEQSPAKQRWYDTFYSVFHLKPALKRQWGKLQHAAQPTQILPDGTRILMY</sequence>
<gene>
    <name evidence="1" type="ORF">Pan241w_36430</name>
</gene>
<organism evidence="1 2">
    <name type="scientific">Gimesia alba</name>
    <dbReference type="NCBI Taxonomy" id="2527973"/>
    <lineage>
        <taxon>Bacteria</taxon>
        <taxon>Pseudomonadati</taxon>
        <taxon>Planctomycetota</taxon>
        <taxon>Planctomycetia</taxon>
        <taxon>Planctomycetales</taxon>
        <taxon>Planctomycetaceae</taxon>
        <taxon>Gimesia</taxon>
    </lineage>
</organism>
<reference evidence="1 2" key="1">
    <citation type="submission" date="2019-02" db="EMBL/GenBank/DDBJ databases">
        <title>Deep-cultivation of Planctomycetes and their phenomic and genomic characterization uncovers novel biology.</title>
        <authorList>
            <person name="Wiegand S."/>
            <person name="Jogler M."/>
            <person name="Boedeker C."/>
            <person name="Pinto D."/>
            <person name="Vollmers J."/>
            <person name="Rivas-Marin E."/>
            <person name="Kohn T."/>
            <person name="Peeters S.H."/>
            <person name="Heuer A."/>
            <person name="Rast P."/>
            <person name="Oberbeckmann S."/>
            <person name="Bunk B."/>
            <person name="Jeske O."/>
            <person name="Meyerdierks A."/>
            <person name="Storesund J.E."/>
            <person name="Kallscheuer N."/>
            <person name="Luecker S."/>
            <person name="Lage O.M."/>
            <person name="Pohl T."/>
            <person name="Merkel B.J."/>
            <person name="Hornburger P."/>
            <person name="Mueller R.-W."/>
            <person name="Bruemmer F."/>
            <person name="Labrenz M."/>
            <person name="Spormann A.M."/>
            <person name="Op den Camp H."/>
            <person name="Overmann J."/>
            <person name="Amann R."/>
            <person name="Jetten M.S.M."/>
            <person name="Mascher T."/>
            <person name="Medema M.H."/>
            <person name="Devos D.P."/>
            <person name="Kaster A.-K."/>
            <person name="Ovreas L."/>
            <person name="Rohde M."/>
            <person name="Galperin M.Y."/>
            <person name="Jogler C."/>
        </authorList>
    </citation>
    <scope>NUCLEOTIDE SEQUENCE [LARGE SCALE GENOMIC DNA]</scope>
    <source>
        <strain evidence="1 2">Pan241w</strain>
    </source>
</reference>
<evidence type="ECO:0008006" key="3">
    <source>
        <dbReference type="Google" id="ProtNLM"/>
    </source>
</evidence>
<dbReference type="EMBL" id="CP036269">
    <property type="protein sequence ID" value="QDT43541.1"/>
    <property type="molecule type" value="Genomic_DNA"/>
</dbReference>
<evidence type="ECO:0000313" key="1">
    <source>
        <dbReference type="EMBL" id="QDT43541.1"/>
    </source>
</evidence>
<accession>A0A517RI47</accession>
<dbReference type="OrthoDB" id="5562484at2"/>
<dbReference type="AlphaFoldDB" id="A0A517RI47"/>
<dbReference type="Proteomes" id="UP000317171">
    <property type="component" value="Chromosome"/>
</dbReference>